<sequence length="248" mass="28059">MLVLFLIGANAKGSFTLAFQKLNMRIGCDLLLFFATRFVGQEVILLVQLLRCDRQRMVLILWPWLSEEVRSIIFRSLSILHVGIQKEVTRSSPIVTDSGFSNSINRVRITAKCNRPFKHMFQLRWTRRIGVVRIHTNGNEYQLSQIHWNTGTKHTIKGQSLGWNELWCLVFCVENFTILRTNGSLAAKLQANMHEWAMGITRVNQNYGIVQKIHNRTAGKPHDLETYTGVSSSGSSAIVVSGICSAAL</sequence>
<keyword evidence="2" id="KW-1185">Reference proteome</keyword>
<dbReference type="SUPFAM" id="SSF75304">
    <property type="entry name" value="Amidase signature (AS) enzymes"/>
    <property type="match status" value="1"/>
</dbReference>
<dbReference type="EMBL" id="PKPP01001613">
    <property type="protein sequence ID" value="PWA81241.1"/>
    <property type="molecule type" value="Genomic_DNA"/>
</dbReference>
<dbReference type="InterPro" id="IPR036928">
    <property type="entry name" value="AS_sf"/>
</dbReference>
<evidence type="ECO:0000313" key="2">
    <source>
        <dbReference type="Proteomes" id="UP000245207"/>
    </source>
</evidence>
<protein>
    <submittedName>
        <fullName evidence="1">Fatty acid amide hydrolase</fullName>
    </submittedName>
</protein>
<dbReference type="Gene3D" id="3.90.1300.10">
    <property type="entry name" value="Amidase signature (AS) domain"/>
    <property type="match status" value="1"/>
</dbReference>
<name>A0A2U1P649_ARTAN</name>
<dbReference type="AlphaFoldDB" id="A0A2U1P649"/>
<organism evidence="1 2">
    <name type="scientific">Artemisia annua</name>
    <name type="common">Sweet wormwood</name>
    <dbReference type="NCBI Taxonomy" id="35608"/>
    <lineage>
        <taxon>Eukaryota</taxon>
        <taxon>Viridiplantae</taxon>
        <taxon>Streptophyta</taxon>
        <taxon>Embryophyta</taxon>
        <taxon>Tracheophyta</taxon>
        <taxon>Spermatophyta</taxon>
        <taxon>Magnoliopsida</taxon>
        <taxon>eudicotyledons</taxon>
        <taxon>Gunneridae</taxon>
        <taxon>Pentapetalae</taxon>
        <taxon>asterids</taxon>
        <taxon>campanulids</taxon>
        <taxon>Asterales</taxon>
        <taxon>Asteraceae</taxon>
        <taxon>Asteroideae</taxon>
        <taxon>Anthemideae</taxon>
        <taxon>Artemisiinae</taxon>
        <taxon>Artemisia</taxon>
    </lineage>
</organism>
<comment type="caution">
    <text evidence="1">The sequence shown here is derived from an EMBL/GenBank/DDBJ whole genome shotgun (WGS) entry which is preliminary data.</text>
</comment>
<evidence type="ECO:0000313" key="1">
    <source>
        <dbReference type="EMBL" id="PWA81241.1"/>
    </source>
</evidence>
<dbReference type="STRING" id="35608.A0A2U1P649"/>
<dbReference type="GO" id="GO:0016787">
    <property type="term" value="F:hydrolase activity"/>
    <property type="evidence" value="ECO:0007669"/>
    <property type="project" value="UniProtKB-KW"/>
</dbReference>
<accession>A0A2U1P649</accession>
<proteinExistence type="predicted"/>
<reference evidence="1 2" key="1">
    <citation type="journal article" date="2018" name="Mol. Plant">
        <title>The genome of Artemisia annua provides insight into the evolution of Asteraceae family and artemisinin biosynthesis.</title>
        <authorList>
            <person name="Shen Q."/>
            <person name="Zhang L."/>
            <person name="Liao Z."/>
            <person name="Wang S."/>
            <person name="Yan T."/>
            <person name="Shi P."/>
            <person name="Liu M."/>
            <person name="Fu X."/>
            <person name="Pan Q."/>
            <person name="Wang Y."/>
            <person name="Lv Z."/>
            <person name="Lu X."/>
            <person name="Zhang F."/>
            <person name="Jiang W."/>
            <person name="Ma Y."/>
            <person name="Chen M."/>
            <person name="Hao X."/>
            <person name="Li L."/>
            <person name="Tang Y."/>
            <person name="Lv G."/>
            <person name="Zhou Y."/>
            <person name="Sun X."/>
            <person name="Brodelius P.E."/>
            <person name="Rose J.K.C."/>
            <person name="Tang K."/>
        </authorList>
    </citation>
    <scope>NUCLEOTIDE SEQUENCE [LARGE SCALE GENOMIC DNA]</scope>
    <source>
        <strain evidence="2">cv. Huhao1</strain>
        <tissue evidence="1">Leaf</tissue>
    </source>
</reference>
<keyword evidence="1" id="KW-0378">Hydrolase</keyword>
<gene>
    <name evidence="1" type="ORF">CTI12_AA086100</name>
</gene>
<dbReference type="Proteomes" id="UP000245207">
    <property type="component" value="Unassembled WGS sequence"/>
</dbReference>